<proteinExistence type="inferred from homology"/>
<accession>A0A9P4WJC7</accession>
<dbReference type="PANTHER" id="PTHR30344:SF1">
    <property type="entry name" value="6-PHOSPHOGLUCONOLACTONASE"/>
    <property type="match status" value="1"/>
</dbReference>
<sequence>MLFTNPLLLPLFGGAVNAANLWATHYSGTVNYLTFNGNSLALTSSTKTNNAMPSWITYDNATKALYIPDEQFFGSSGGSLVSFSIGNNGALISTGKGSTPQGSVATALYGGSDGKGFIANVHYSSSTLTTFKLPLSSSGGQPLQTIKYTMAQKGPNSRQDAPHPHHAFVDPTGDFLLVPDLGADLIRINKIDKSSGKLTECGSGKTPPGSGPRHGTFWSPANTSSRIARQTASTHLFIANELGNSVGSWAVSYSGGCMALSLKQTITPYQNNATAVQGTKVGEIKAKGNFLYTSNRNDKKFGSNNDSITQYTIASDGTLTWTAITSSYGWYPRTFDINKAGDFVAIGDQTTSNVAIVSRDKTTGKLGTKVADLRIGATGTPENEDGTSAVVWAE</sequence>
<comment type="caution">
    <text evidence="4">The sequence shown here is derived from an EMBL/GenBank/DDBJ whole genome shotgun (WGS) entry which is preliminary data.</text>
</comment>
<evidence type="ECO:0000256" key="1">
    <source>
        <dbReference type="ARBA" id="ARBA00005564"/>
    </source>
</evidence>
<keyword evidence="3" id="KW-0732">Signal</keyword>
<dbReference type="SUPFAM" id="SSF50974">
    <property type="entry name" value="Nitrous oxide reductase, N-terminal domain"/>
    <property type="match status" value="1"/>
</dbReference>
<dbReference type="PANTHER" id="PTHR30344">
    <property type="entry name" value="6-PHOSPHOGLUCONOLACTONASE-RELATED"/>
    <property type="match status" value="1"/>
</dbReference>
<dbReference type="Gene3D" id="2.130.10.10">
    <property type="entry name" value="YVTN repeat-like/Quinoprotein amine dehydrogenase"/>
    <property type="match status" value="1"/>
</dbReference>
<evidence type="ECO:0000256" key="2">
    <source>
        <dbReference type="SAM" id="MobiDB-lite"/>
    </source>
</evidence>
<dbReference type="AlphaFoldDB" id="A0A9P4WJC7"/>
<dbReference type="Pfam" id="PF10282">
    <property type="entry name" value="Lactonase"/>
    <property type="match status" value="1"/>
</dbReference>
<dbReference type="InterPro" id="IPR015943">
    <property type="entry name" value="WD40/YVTN_repeat-like_dom_sf"/>
</dbReference>
<dbReference type="InterPro" id="IPR011045">
    <property type="entry name" value="N2O_reductase_N"/>
</dbReference>
<evidence type="ECO:0000256" key="3">
    <source>
        <dbReference type="SAM" id="SignalP"/>
    </source>
</evidence>
<gene>
    <name evidence="4" type="ORF">E8E12_002669</name>
</gene>
<dbReference type="InterPro" id="IPR050282">
    <property type="entry name" value="Cycloisomerase_2"/>
</dbReference>
<protein>
    <submittedName>
        <fullName evidence="4">Uncharacterized protein</fullName>
    </submittedName>
</protein>
<dbReference type="GO" id="GO:0017057">
    <property type="term" value="F:6-phosphogluconolactonase activity"/>
    <property type="evidence" value="ECO:0007669"/>
    <property type="project" value="TreeGrafter"/>
</dbReference>
<comment type="similarity">
    <text evidence="1">Belongs to the cycloisomerase 2 family.</text>
</comment>
<feature type="region of interest" description="Disordered" evidence="2">
    <location>
        <begin position="198"/>
        <end position="221"/>
    </location>
</feature>
<feature type="signal peptide" evidence="3">
    <location>
        <begin position="1"/>
        <end position="18"/>
    </location>
</feature>
<dbReference type="OrthoDB" id="9972196at2759"/>
<dbReference type="InterPro" id="IPR019405">
    <property type="entry name" value="Lactonase_7-beta_prop"/>
</dbReference>
<keyword evidence="5" id="KW-1185">Reference proteome</keyword>
<dbReference type="Proteomes" id="UP000758155">
    <property type="component" value="Unassembled WGS sequence"/>
</dbReference>
<evidence type="ECO:0000313" key="5">
    <source>
        <dbReference type="Proteomes" id="UP000758155"/>
    </source>
</evidence>
<name>A0A9P4WJC7_9PLEO</name>
<organism evidence="4 5">
    <name type="scientific">Didymella heteroderae</name>
    <dbReference type="NCBI Taxonomy" id="1769908"/>
    <lineage>
        <taxon>Eukaryota</taxon>
        <taxon>Fungi</taxon>
        <taxon>Dikarya</taxon>
        <taxon>Ascomycota</taxon>
        <taxon>Pezizomycotina</taxon>
        <taxon>Dothideomycetes</taxon>
        <taxon>Pleosporomycetidae</taxon>
        <taxon>Pleosporales</taxon>
        <taxon>Pleosporineae</taxon>
        <taxon>Didymellaceae</taxon>
        <taxon>Didymella</taxon>
    </lineage>
</organism>
<evidence type="ECO:0000313" key="4">
    <source>
        <dbReference type="EMBL" id="KAF3033960.1"/>
    </source>
</evidence>
<dbReference type="EMBL" id="SWKV01000073">
    <property type="protein sequence ID" value="KAF3033960.1"/>
    <property type="molecule type" value="Genomic_DNA"/>
</dbReference>
<feature type="chain" id="PRO_5040492387" evidence="3">
    <location>
        <begin position="19"/>
        <end position="394"/>
    </location>
</feature>
<reference evidence="4" key="1">
    <citation type="submission" date="2019-04" db="EMBL/GenBank/DDBJ databases">
        <title>Sequencing of skin fungus with MAO and IRED activity.</title>
        <authorList>
            <person name="Marsaioli A.J."/>
            <person name="Bonatto J.M.C."/>
            <person name="Reis Junior O."/>
        </authorList>
    </citation>
    <scope>NUCLEOTIDE SEQUENCE</scope>
    <source>
        <strain evidence="4">28M1</strain>
    </source>
</reference>